<dbReference type="InParanoid" id="A0A7M7G0L9"/>
<dbReference type="KEGG" id="spu:752956"/>
<reference evidence="5" key="2">
    <citation type="submission" date="2021-01" db="UniProtKB">
        <authorList>
            <consortium name="EnsemblMetazoa"/>
        </authorList>
    </citation>
    <scope>IDENTIFICATION</scope>
</reference>
<keyword evidence="6" id="KW-1185">Reference proteome</keyword>
<dbReference type="SUPFAM" id="SSF103473">
    <property type="entry name" value="MFS general substrate transporter"/>
    <property type="match status" value="1"/>
</dbReference>
<dbReference type="EnsemblMetazoa" id="XM_001180710">
    <property type="protein sequence ID" value="XP_001180710"/>
    <property type="gene ID" value="LOC752956"/>
</dbReference>
<dbReference type="InterPro" id="IPR011701">
    <property type="entry name" value="MFS"/>
</dbReference>
<evidence type="ECO:0000256" key="2">
    <source>
        <dbReference type="SAM" id="MobiDB-lite"/>
    </source>
</evidence>
<evidence type="ECO:0000313" key="6">
    <source>
        <dbReference type="Proteomes" id="UP000007110"/>
    </source>
</evidence>
<feature type="transmembrane region" description="Helical" evidence="3">
    <location>
        <begin position="163"/>
        <end position="186"/>
    </location>
</feature>
<evidence type="ECO:0000256" key="1">
    <source>
        <dbReference type="ARBA" id="ARBA00004141"/>
    </source>
</evidence>
<protein>
    <recommendedName>
        <fullName evidence="4">Major facilitator superfamily (MFS) profile domain-containing protein</fullName>
    </recommendedName>
</protein>
<evidence type="ECO:0000313" key="5">
    <source>
        <dbReference type="EnsemblMetazoa" id="XP_001180710"/>
    </source>
</evidence>
<feature type="transmembrane region" description="Helical" evidence="3">
    <location>
        <begin position="134"/>
        <end position="157"/>
    </location>
</feature>
<dbReference type="GO" id="GO:0008028">
    <property type="term" value="F:monocarboxylic acid transmembrane transporter activity"/>
    <property type="evidence" value="ECO:0000318"/>
    <property type="project" value="GO_Central"/>
</dbReference>
<dbReference type="PANTHER" id="PTHR11360:SF303">
    <property type="entry name" value="MAJOR FACILITATOR SUPERFAMILY (MFS) PROFILE DOMAIN-CONTAINING PROTEIN"/>
    <property type="match status" value="1"/>
</dbReference>
<organism evidence="5 6">
    <name type="scientific">Strongylocentrotus purpuratus</name>
    <name type="common">Purple sea urchin</name>
    <dbReference type="NCBI Taxonomy" id="7668"/>
    <lineage>
        <taxon>Eukaryota</taxon>
        <taxon>Metazoa</taxon>
        <taxon>Echinodermata</taxon>
        <taxon>Eleutherozoa</taxon>
        <taxon>Echinozoa</taxon>
        <taxon>Echinoidea</taxon>
        <taxon>Euechinoidea</taxon>
        <taxon>Echinacea</taxon>
        <taxon>Camarodonta</taxon>
        <taxon>Echinidea</taxon>
        <taxon>Strongylocentrotidae</taxon>
        <taxon>Strongylocentrotus</taxon>
    </lineage>
</organism>
<feature type="domain" description="Major facilitator superfamily (MFS) profile" evidence="4">
    <location>
        <begin position="10"/>
        <end position="566"/>
    </location>
</feature>
<dbReference type="InterPro" id="IPR020846">
    <property type="entry name" value="MFS_dom"/>
</dbReference>
<keyword evidence="3" id="KW-1133">Transmembrane helix</keyword>
<dbReference type="Pfam" id="PF07690">
    <property type="entry name" value="MFS_1"/>
    <property type="match status" value="1"/>
</dbReference>
<dbReference type="RefSeq" id="XP_030850559.1">
    <property type="nucleotide sequence ID" value="XM_030994699.1"/>
</dbReference>
<feature type="transmembrane region" description="Helical" evidence="3">
    <location>
        <begin position="447"/>
        <end position="468"/>
    </location>
</feature>
<dbReference type="PANTHER" id="PTHR11360">
    <property type="entry name" value="MONOCARBOXYLATE TRANSPORTER"/>
    <property type="match status" value="1"/>
</dbReference>
<dbReference type="InterPro" id="IPR050327">
    <property type="entry name" value="Proton-linked_MCT"/>
</dbReference>
<dbReference type="GeneID" id="752956"/>
<dbReference type="Proteomes" id="UP000007110">
    <property type="component" value="Unassembled WGS sequence"/>
</dbReference>
<feature type="compositionally biased region" description="Basic and acidic residues" evidence="2">
    <location>
        <begin position="209"/>
        <end position="218"/>
    </location>
</feature>
<reference evidence="6" key="1">
    <citation type="submission" date="2015-02" db="EMBL/GenBank/DDBJ databases">
        <title>Genome sequencing for Strongylocentrotus purpuratus.</title>
        <authorList>
            <person name="Murali S."/>
            <person name="Liu Y."/>
            <person name="Vee V."/>
            <person name="English A."/>
            <person name="Wang M."/>
            <person name="Skinner E."/>
            <person name="Han Y."/>
            <person name="Muzny D.M."/>
            <person name="Worley K.C."/>
            <person name="Gibbs R.A."/>
        </authorList>
    </citation>
    <scope>NUCLEOTIDE SEQUENCE</scope>
</reference>
<feature type="region of interest" description="Disordered" evidence="2">
    <location>
        <begin position="203"/>
        <end position="258"/>
    </location>
</feature>
<dbReference type="FunFam" id="1.20.1250.20:FF:000374">
    <property type="entry name" value="Uncharacterized protein"/>
    <property type="match status" value="1"/>
</dbReference>
<feature type="transmembrane region" description="Helical" evidence="3">
    <location>
        <begin position="102"/>
        <end position="122"/>
    </location>
</feature>
<feature type="transmembrane region" description="Helical" evidence="3">
    <location>
        <begin position="510"/>
        <end position="533"/>
    </location>
</feature>
<sequence>MLDLKGFFSLWRVAFAFHVCLAFGRGILLSLPVIIDDITEDLQTTTAAVGMIFATFLVSYGISGPLVSYALNVVGCRTVIMIAGVLISSGIFLTAFARHIAFVWVGYSLLGGIGSSAIYTASTATIRQHYSDHHYALANGAATTGLSFSVLILSPVLRALAFAYGWRGALVIGSGITLNSVVIGALMKPEVVRKRRTLVGDEGEIGNVNDHDGDKGDVDNGTNEVLLRPSPSDHQTTATVLESSESHDQESSAGVCKDCSGSLKNQSCYPRAPMGITVPCDDQEQHGDSDEDIDGNKNEIQSLADFDTDGDIHSGVSITDDKGGPQTTFLGIDHGSNCSPSSVNDMRKGDKYRSLESARVVKSTFRISNLFKFSAKPLTRTTKICHVALLVAIFFLAATYVTVNIFLASAGTHVGLSSMQAATLLSVFGGSQAVGRFSNGFLVTKGYVKAVHLYIGAQILMASAFLVLGLLMRVYVVAILASLAFGVSAGAILSLNIVMQRVIDDSATSISLGWLLFVDVFGGLFGSLALGFLKDLTGSFVLMFVLAAVFTSLSVALSVIILILKKRETMSLKRNIKSNEAI</sequence>
<dbReference type="EnsemblMetazoa" id="XM_030994699">
    <property type="protein sequence ID" value="XP_030850559"/>
    <property type="gene ID" value="LOC752956"/>
</dbReference>
<accession>A0A7M7G0L9</accession>
<feature type="transmembrane region" description="Helical" evidence="3">
    <location>
        <begin position="539"/>
        <end position="564"/>
    </location>
</feature>
<dbReference type="InterPro" id="IPR036259">
    <property type="entry name" value="MFS_trans_sf"/>
</dbReference>
<feature type="transmembrane region" description="Helical" evidence="3">
    <location>
        <begin position="414"/>
        <end position="435"/>
    </location>
</feature>
<feature type="transmembrane region" description="Helical" evidence="3">
    <location>
        <begin position="384"/>
        <end position="408"/>
    </location>
</feature>
<name>A0A7M7G0L9_STRPU</name>
<proteinExistence type="predicted"/>
<dbReference type="GO" id="GO:0005886">
    <property type="term" value="C:plasma membrane"/>
    <property type="evidence" value="ECO:0000318"/>
    <property type="project" value="GO_Central"/>
</dbReference>
<feature type="transmembrane region" description="Helical" evidence="3">
    <location>
        <begin position="12"/>
        <end position="35"/>
    </location>
</feature>
<dbReference type="OMA" id="YFICALQ"/>
<evidence type="ECO:0000256" key="3">
    <source>
        <dbReference type="SAM" id="Phobius"/>
    </source>
</evidence>
<dbReference type="RefSeq" id="XP_001180710.3">
    <property type="nucleotide sequence ID" value="XM_001180710.4"/>
</dbReference>
<dbReference type="Gene3D" id="1.20.1250.20">
    <property type="entry name" value="MFS general substrate transporter like domains"/>
    <property type="match status" value="2"/>
</dbReference>
<dbReference type="PROSITE" id="PS50850">
    <property type="entry name" value="MFS"/>
    <property type="match status" value="1"/>
</dbReference>
<feature type="transmembrane region" description="Helical" evidence="3">
    <location>
        <begin position="78"/>
        <end position="96"/>
    </location>
</feature>
<comment type="subcellular location">
    <subcellularLocation>
        <location evidence="1">Membrane</location>
        <topology evidence="1">Multi-pass membrane protein</topology>
    </subcellularLocation>
</comment>
<feature type="transmembrane region" description="Helical" evidence="3">
    <location>
        <begin position="474"/>
        <end position="498"/>
    </location>
</feature>
<feature type="compositionally biased region" description="Polar residues" evidence="2">
    <location>
        <begin position="232"/>
        <end position="243"/>
    </location>
</feature>
<feature type="transmembrane region" description="Helical" evidence="3">
    <location>
        <begin position="47"/>
        <end position="71"/>
    </location>
</feature>
<evidence type="ECO:0000259" key="4">
    <source>
        <dbReference type="PROSITE" id="PS50850"/>
    </source>
</evidence>
<keyword evidence="3" id="KW-0472">Membrane</keyword>
<dbReference type="FunFam" id="1.20.1250.20:FF:001334">
    <property type="entry name" value="Uncharacterized protein"/>
    <property type="match status" value="1"/>
</dbReference>
<keyword evidence="3" id="KW-0812">Transmembrane</keyword>
<dbReference type="OrthoDB" id="2213137at2759"/>
<dbReference type="AlphaFoldDB" id="A0A7M7G0L9"/>